<sequence>MDNADKMALKESPPGVGNIDPAEVSELAANMQKRCRLFLDELEQFQAYLKGQKKENQVELRTFKSGLQTESRTIDKLANTDPTLPKTIHGLRTTNLPFYEAVWSTAKTCTGLTALNKRFYWLPGPDTTYVNVQVAPPGPRDRAYSTLVDIVAQDGLEWVKVSSVTEKRIIWDLAKAGWVAESSDEESEDVEGDGDLDPEGLQKQAEALVKACQATRVRYQHPKIRLVLPNVKSKPNAKVVANVLRQIRNLGITILTAEDMPPAFPAVAEVLSRLDTDPFQHFSGTLNVDCSILLAFASDVSHGRVEAQDWHNKIIARQIAMEHEDQVLPNSMWPACASRKLICTREAADKMQEIVDTMGTETEKRRAALLLGRDSTKSREQVRTEFQKLSDYPTPPEWHIPIEVVDIDMASILAKLPPVAKKVSDIFLSTGINRSVFLFGWSANITTISSNATAAKDIEMTIEEENASFKRQNGQFLSQENKGPDIWICPFARSLVGKEKTRRGAKGHTVE</sequence>
<reference evidence="2 3" key="1">
    <citation type="submission" date="2016-04" db="EMBL/GenBank/DDBJ databases">
        <title>A degradative enzymes factory behind the ericoid mycorrhizal symbiosis.</title>
        <authorList>
            <consortium name="DOE Joint Genome Institute"/>
            <person name="Martino E."/>
            <person name="Morin E."/>
            <person name="Grelet G."/>
            <person name="Kuo A."/>
            <person name="Kohler A."/>
            <person name="Daghino S."/>
            <person name="Barry K."/>
            <person name="Choi C."/>
            <person name="Cichocki N."/>
            <person name="Clum A."/>
            <person name="Copeland A."/>
            <person name="Hainaut M."/>
            <person name="Haridas S."/>
            <person name="Labutti K."/>
            <person name="Lindquist E."/>
            <person name="Lipzen A."/>
            <person name="Khouja H.-R."/>
            <person name="Murat C."/>
            <person name="Ohm R."/>
            <person name="Olson A."/>
            <person name="Spatafora J."/>
            <person name="Veneault-Fourrey C."/>
            <person name="Henrissat B."/>
            <person name="Grigoriev I."/>
            <person name="Martin F."/>
            <person name="Perotto S."/>
        </authorList>
    </citation>
    <scope>NUCLEOTIDE SEQUENCE [LARGE SCALE GENOMIC DNA]</scope>
    <source>
        <strain evidence="2 3">F</strain>
    </source>
</reference>
<dbReference type="STRING" id="1149755.A0A2J6RKT1"/>
<evidence type="ECO:0000313" key="2">
    <source>
        <dbReference type="EMBL" id="PMD39122.1"/>
    </source>
</evidence>
<dbReference type="AlphaFoldDB" id="A0A2J6RKT1"/>
<name>A0A2J6RKT1_HYAVF</name>
<accession>A0A2J6RKT1</accession>
<proteinExistence type="predicted"/>
<gene>
    <name evidence="2" type="ORF">L207DRAFT_567434</name>
</gene>
<dbReference type="PANTHER" id="PTHR13379">
    <property type="entry name" value="UNCHARACTERIZED DUF1308"/>
    <property type="match status" value="1"/>
</dbReference>
<evidence type="ECO:0000259" key="1">
    <source>
        <dbReference type="Pfam" id="PF07000"/>
    </source>
</evidence>
<dbReference type="Proteomes" id="UP000235786">
    <property type="component" value="Unassembled WGS sequence"/>
</dbReference>
<dbReference type="EMBL" id="KZ613947">
    <property type="protein sequence ID" value="PMD39122.1"/>
    <property type="molecule type" value="Genomic_DNA"/>
</dbReference>
<keyword evidence="3" id="KW-1185">Reference proteome</keyword>
<evidence type="ECO:0000313" key="3">
    <source>
        <dbReference type="Proteomes" id="UP000235786"/>
    </source>
</evidence>
<dbReference type="Pfam" id="PF07000">
    <property type="entry name" value="DUF1308"/>
    <property type="match status" value="1"/>
</dbReference>
<protein>
    <recommendedName>
        <fullName evidence="1">DUF1308 domain-containing protein</fullName>
    </recommendedName>
</protein>
<organism evidence="2 3">
    <name type="scientific">Hyaloscypha variabilis (strain UAMH 11265 / GT02V1 / F)</name>
    <name type="common">Meliniomyces variabilis</name>
    <dbReference type="NCBI Taxonomy" id="1149755"/>
    <lineage>
        <taxon>Eukaryota</taxon>
        <taxon>Fungi</taxon>
        <taxon>Dikarya</taxon>
        <taxon>Ascomycota</taxon>
        <taxon>Pezizomycotina</taxon>
        <taxon>Leotiomycetes</taxon>
        <taxon>Helotiales</taxon>
        <taxon>Hyaloscyphaceae</taxon>
        <taxon>Hyaloscypha</taxon>
        <taxon>Hyaloscypha variabilis</taxon>
    </lineage>
</organism>
<dbReference type="PANTHER" id="PTHR13379:SF0">
    <property type="entry name" value="UPF0415 PROTEIN C7ORF25"/>
    <property type="match status" value="1"/>
</dbReference>
<dbReference type="InterPro" id="IPR010733">
    <property type="entry name" value="DUF1308"/>
</dbReference>
<feature type="domain" description="DUF1308" evidence="1">
    <location>
        <begin position="286"/>
        <end position="373"/>
    </location>
</feature>
<dbReference type="OrthoDB" id="441890at2759"/>